<protein>
    <submittedName>
        <fullName evidence="3">Molybdopterin-dependent oxidoreductase</fullName>
    </submittedName>
</protein>
<keyword evidence="1" id="KW-0812">Transmembrane</keyword>
<dbReference type="Proteomes" id="UP001521150">
    <property type="component" value="Unassembled WGS sequence"/>
</dbReference>
<dbReference type="SUPFAM" id="SSF56003">
    <property type="entry name" value="Molybdenum cofactor-binding domain"/>
    <property type="match status" value="1"/>
</dbReference>
<dbReference type="EMBL" id="JAJVCN010000002">
    <property type="protein sequence ID" value="MCE7006876.1"/>
    <property type="molecule type" value="Genomic_DNA"/>
</dbReference>
<organism evidence="3 4">
    <name type="scientific">Kibdelosporangium philippinense</name>
    <dbReference type="NCBI Taxonomy" id="211113"/>
    <lineage>
        <taxon>Bacteria</taxon>
        <taxon>Bacillati</taxon>
        <taxon>Actinomycetota</taxon>
        <taxon>Actinomycetes</taxon>
        <taxon>Pseudonocardiales</taxon>
        <taxon>Pseudonocardiaceae</taxon>
        <taxon>Kibdelosporangium</taxon>
    </lineage>
</organism>
<proteinExistence type="predicted"/>
<evidence type="ECO:0000256" key="1">
    <source>
        <dbReference type="SAM" id="Phobius"/>
    </source>
</evidence>
<comment type="caution">
    <text evidence="3">The sequence shown here is derived from an EMBL/GenBank/DDBJ whole genome shotgun (WGS) entry which is preliminary data.</text>
</comment>
<dbReference type="PANTHER" id="PTHR47495:SF2">
    <property type="entry name" value="ALDEHYDE DEHYDROGENASE"/>
    <property type="match status" value="1"/>
</dbReference>
<evidence type="ECO:0000259" key="2">
    <source>
        <dbReference type="Pfam" id="PF20256"/>
    </source>
</evidence>
<accession>A0ABS8ZGC6</accession>
<name>A0ABS8ZGC6_9PSEU</name>
<evidence type="ECO:0000313" key="3">
    <source>
        <dbReference type="EMBL" id="MCE7006876.1"/>
    </source>
</evidence>
<dbReference type="InterPro" id="IPR052516">
    <property type="entry name" value="N-heterocyclic_Hydroxylase"/>
</dbReference>
<dbReference type="RefSeq" id="WP_233728299.1">
    <property type="nucleotide sequence ID" value="NZ_JBHMDJ010000038.1"/>
</dbReference>
<keyword evidence="1" id="KW-0472">Membrane</keyword>
<feature type="transmembrane region" description="Helical" evidence="1">
    <location>
        <begin position="88"/>
        <end position="107"/>
    </location>
</feature>
<feature type="domain" description="Aldehyde oxidase/xanthine dehydrogenase second molybdopterin binding" evidence="2">
    <location>
        <begin position="2"/>
        <end position="74"/>
    </location>
</feature>
<gene>
    <name evidence="3" type="ORF">LWC34_29215</name>
</gene>
<dbReference type="InterPro" id="IPR037165">
    <property type="entry name" value="AldOxase/xan_DH_Mopterin-bd_sf"/>
</dbReference>
<keyword evidence="1" id="KW-1133">Transmembrane helix</keyword>
<dbReference type="PANTHER" id="PTHR47495">
    <property type="entry name" value="ALDEHYDE DEHYDROGENASE"/>
    <property type="match status" value="1"/>
</dbReference>
<dbReference type="Pfam" id="PF20256">
    <property type="entry name" value="MoCoBD_2"/>
    <property type="match status" value="1"/>
</dbReference>
<keyword evidence="4" id="KW-1185">Reference proteome</keyword>
<reference evidence="3 4" key="1">
    <citation type="submission" date="2021-12" db="EMBL/GenBank/DDBJ databases">
        <title>Genome sequence of Kibdelosporangium philippinense ATCC 49844.</title>
        <authorList>
            <person name="Fedorov E.A."/>
            <person name="Omeragic M."/>
            <person name="Shalygina K.F."/>
            <person name="Maclea K.S."/>
        </authorList>
    </citation>
    <scope>NUCLEOTIDE SEQUENCE [LARGE SCALE GENOMIC DNA]</scope>
    <source>
        <strain evidence="3 4">ATCC 49844</strain>
    </source>
</reference>
<evidence type="ECO:0000313" key="4">
    <source>
        <dbReference type="Proteomes" id="UP001521150"/>
    </source>
</evidence>
<dbReference type="InterPro" id="IPR046867">
    <property type="entry name" value="AldOxase/xan_DH_MoCoBD2"/>
</dbReference>
<sequence length="125" mass="13377">MDRDTGEIRISRFVGAFDVGTVINAKTTASQLRGGIVMGLGMALSEESLVDPRNGRIMNPSLSEYHVPVHADVPRIDVHWLGEPDPNMPLGLLGIVGVAAAVANAVFHATGKRVRDLPITLDKLL</sequence>
<dbReference type="Gene3D" id="3.30.365.10">
    <property type="entry name" value="Aldehyde oxidase/xanthine dehydrogenase, molybdopterin binding domain"/>
    <property type="match status" value="1"/>
</dbReference>